<dbReference type="KEGG" id="lvi:G7068_04475"/>
<dbReference type="PROSITE" id="PS51186">
    <property type="entry name" value="GNAT"/>
    <property type="match status" value="2"/>
</dbReference>
<feature type="domain" description="N-acetyltransferase" evidence="1">
    <location>
        <begin position="260"/>
        <end position="426"/>
    </location>
</feature>
<dbReference type="RefSeq" id="WP_166289485.1">
    <property type="nucleotide sequence ID" value="NZ_CP049863.1"/>
</dbReference>
<feature type="domain" description="N-acetyltransferase" evidence="1">
    <location>
        <begin position="37"/>
        <end position="204"/>
    </location>
</feature>
<keyword evidence="2" id="KW-0808">Transferase</keyword>
<dbReference type="InterPro" id="IPR000182">
    <property type="entry name" value="GNAT_dom"/>
</dbReference>
<dbReference type="InterPro" id="IPR016181">
    <property type="entry name" value="Acyl_CoA_acyltransferase"/>
</dbReference>
<dbReference type="Pfam" id="PF13302">
    <property type="entry name" value="Acetyltransf_3"/>
    <property type="match status" value="2"/>
</dbReference>
<evidence type="ECO:0000259" key="1">
    <source>
        <dbReference type="PROSITE" id="PS51186"/>
    </source>
</evidence>
<evidence type="ECO:0000313" key="3">
    <source>
        <dbReference type="Proteomes" id="UP000502677"/>
    </source>
</evidence>
<keyword evidence="3" id="KW-1185">Reference proteome</keyword>
<dbReference type="InterPro" id="IPR051531">
    <property type="entry name" value="N-acetyltransferase"/>
</dbReference>
<dbReference type="GO" id="GO:0016747">
    <property type="term" value="F:acyltransferase activity, transferring groups other than amino-acyl groups"/>
    <property type="evidence" value="ECO:0007669"/>
    <property type="project" value="InterPro"/>
</dbReference>
<gene>
    <name evidence="2" type="ORF">G7068_04475</name>
</gene>
<evidence type="ECO:0000313" key="2">
    <source>
        <dbReference type="EMBL" id="QIK62544.1"/>
    </source>
</evidence>
<dbReference type="PANTHER" id="PTHR43792:SF1">
    <property type="entry name" value="N-ACETYLTRANSFERASE DOMAIN-CONTAINING PROTEIN"/>
    <property type="match status" value="1"/>
</dbReference>
<accession>A0A6G7XD73</accession>
<organism evidence="2 3">
    <name type="scientific">Leucobacter viscericola</name>
    <dbReference type="NCBI Taxonomy" id="2714935"/>
    <lineage>
        <taxon>Bacteria</taxon>
        <taxon>Bacillati</taxon>
        <taxon>Actinomycetota</taxon>
        <taxon>Actinomycetes</taxon>
        <taxon>Micrococcales</taxon>
        <taxon>Microbacteriaceae</taxon>
        <taxon>Leucobacter</taxon>
    </lineage>
</organism>
<dbReference type="Proteomes" id="UP000502677">
    <property type="component" value="Chromosome"/>
</dbReference>
<dbReference type="AlphaFoldDB" id="A0A6G7XD73"/>
<name>A0A6G7XD73_9MICO</name>
<dbReference type="PANTHER" id="PTHR43792">
    <property type="entry name" value="GNAT FAMILY, PUTATIVE (AFU_ORTHOLOGUE AFUA_3G00765)-RELATED-RELATED"/>
    <property type="match status" value="1"/>
</dbReference>
<proteinExistence type="predicted"/>
<sequence>MSELSNSSVTVQDPATWPPTSWSRELLVHNPRRTARLVLRPLKASDADDVWLYQKDADILRYIPWPERTREEAREHTERRAAAGETLTKDGDHVFLAVELASGPEAGRVIGDLMLMVSSTMKAEIEVGWVFAADQHGKGYASEASAEAVRIAFELLEAHRVVAQLDDRNTASSALCARLGMRHEGTAFEQEWEPGGWVNLKTYGLDHEEWTALNSGSPAPREASPVPVPPTVASEGAPAPFLLPYDVAARDVLPLRTERLSLRGYRESDGPELWSLLSDPEVIRYLPMSALTEPEALAAAEKNASSTTLAQNGDAVKLVISVDGQFAGQTKLEVSSVDNHVLEIGWTLATASQGRGIAFEAASAVLKLAVEGVGAHRVIAYLDPENRASATLATRLGMRLEQHSRLDWPEDGGRWSDTVVYAITATEWQARTHLR</sequence>
<dbReference type="SUPFAM" id="SSF55729">
    <property type="entry name" value="Acyl-CoA N-acyltransferases (Nat)"/>
    <property type="match status" value="2"/>
</dbReference>
<dbReference type="Gene3D" id="3.40.630.30">
    <property type="match status" value="2"/>
</dbReference>
<reference evidence="2 3" key="1">
    <citation type="submission" date="2020-03" db="EMBL/GenBank/DDBJ databases">
        <title>Leucobacter sp. nov., isolated from beetles.</title>
        <authorList>
            <person name="Hyun D.-W."/>
            <person name="Bae J.-W."/>
        </authorList>
    </citation>
    <scope>NUCLEOTIDE SEQUENCE [LARGE SCALE GENOMIC DNA]</scope>
    <source>
        <strain evidence="2 3">HDW9C</strain>
    </source>
</reference>
<protein>
    <submittedName>
        <fullName evidence="2">GNAT N-acetyltransferase</fullName>
    </submittedName>
</protein>
<dbReference type="EMBL" id="CP049863">
    <property type="protein sequence ID" value="QIK62544.1"/>
    <property type="molecule type" value="Genomic_DNA"/>
</dbReference>